<dbReference type="Pfam" id="PF07679">
    <property type="entry name" value="I-set"/>
    <property type="match status" value="1"/>
</dbReference>
<feature type="non-terminal residue" evidence="2">
    <location>
        <position position="85"/>
    </location>
</feature>
<organism evidence="2 3">
    <name type="scientific">Araneus ventricosus</name>
    <name type="common">Orbweaver spider</name>
    <name type="synonym">Epeira ventricosa</name>
    <dbReference type="NCBI Taxonomy" id="182803"/>
    <lineage>
        <taxon>Eukaryota</taxon>
        <taxon>Metazoa</taxon>
        <taxon>Ecdysozoa</taxon>
        <taxon>Arthropoda</taxon>
        <taxon>Chelicerata</taxon>
        <taxon>Arachnida</taxon>
        <taxon>Araneae</taxon>
        <taxon>Araneomorphae</taxon>
        <taxon>Entelegynae</taxon>
        <taxon>Araneoidea</taxon>
        <taxon>Araneidae</taxon>
        <taxon>Araneus</taxon>
    </lineage>
</organism>
<evidence type="ECO:0000259" key="1">
    <source>
        <dbReference type="PROSITE" id="PS50835"/>
    </source>
</evidence>
<accession>A0A4Y2S8X4</accession>
<name>A0A4Y2S8X4_ARAVE</name>
<dbReference type="SUPFAM" id="SSF48726">
    <property type="entry name" value="Immunoglobulin"/>
    <property type="match status" value="1"/>
</dbReference>
<dbReference type="InterPro" id="IPR013098">
    <property type="entry name" value="Ig_I-set"/>
</dbReference>
<comment type="caution">
    <text evidence="2">The sequence shown here is derived from an EMBL/GenBank/DDBJ whole genome shotgun (WGS) entry which is preliminary data.</text>
</comment>
<sequence>MPKYALITAQTRILERHSSLIKYLQWKKDGKVVEIDGKNVKTSIESDDSVTLIIVKLKKEDVGKYTCEITNPHGSDATSGNVTVT</sequence>
<dbReference type="AlphaFoldDB" id="A0A4Y2S8X4"/>
<dbReference type="EMBL" id="BGPR01150236">
    <property type="protein sequence ID" value="GBN83700.1"/>
    <property type="molecule type" value="Genomic_DNA"/>
</dbReference>
<dbReference type="Proteomes" id="UP000499080">
    <property type="component" value="Unassembled WGS sequence"/>
</dbReference>
<keyword evidence="3" id="KW-1185">Reference proteome</keyword>
<reference evidence="2 3" key="1">
    <citation type="journal article" date="2019" name="Sci. Rep.">
        <title>Orb-weaving spider Araneus ventricosus genome elucidates the spidroin gene catalogue.</title>
        <authorList>
            <person name="Kono N."/>
            <person name="Nakamura H."/>
            <person name="Ohtoshi R."/>
            <person name="Moran D.A.P."/>
            <person name="Shinohara A."/>
            <person name="Yoshida Y."/>
            <person name="Fujiwara M."/>
            <person name="Mori M."/>
            <person name="Tomita M."/>
            <person name="Arakawa K."/>
        </authorList>
    </citation>
    <scope>NUCLEOTIDE SEQUENCE [LARGE SCALE GENOMIC DNA]</scope>
</reference>
<dbReference type="OrthoDB" id="6431541at2759"/>
<evidence type="ECO:0000313" key="2">
    <source>
        <dbReference type="EMBL" id="GBN83700.1"/>
    </source>
</evidence>
<proteinExistence type="predicted"/>
<dbReference type="InterPro" id="IPR007110">
    <property type="entry name" value="Ig-like_dom"/>
</dbReference>
<dbReference type="PROSITE" id="PS50835">
    <property type="entry name" value="IG_LIKE"/>
    <property type="match status" value="1"/>
</dbReference>
<feature type="domain" description="Ig-like" evidence="1">
    <location>
        <begin position="24"/>
        <end position="85"/>
    </location>
</feature>
<dbReference type="InterPro" id="IPR013783">
    <property type="entry name" value="Ig-like_fold"/>
</dbReference>
<dbReference type="CDD" id="cd00096">
    <property type="entry name" value="Ig"/>
    <property type="match status" value="1"/>
</dbReference>
<evidence type="ECO:0000313" key="3">
    <source>
        <dbReference type="Proteomes" id="UP000499080"/>
    </source>
</evidence>
<dbReference type="InterPro" id="IPR036179">
    <property type="entry name" value="Ig-like_dom_sf"/>
</dbReference>
<protein>
    <recommendedName>
        <fullName evidence="1">Ig-like domain-containing protein</fullName>
    </recommendedName>
</protein>
<gene>
    <name evidence="2" type="ORF">AVEN_99778_1</name>
</gene>
<dbReference type="Gene3D" id="2.60.40.10">
    <property type="entry name" value="Immunoglobulins"/>
    <property type="match status" value="1"/>
</dbReference>